<keyword evidence="3" id="KW-1185">Reference proteome</keyword>
<dbReference type="InterPro" id="IPR011009">
    <property type="entry name" value="Kinase-like_dom_sf"/>
</dbReference>
<dbReference type="RefSeq" id="WP_106248074.1">
    <property type="nucleotide sequence ID" value="NZ_PVZC01000005.1"/>
</dbReference>
<dbReference type="PANTHER" id="PTHR21310:SF42">
    <property type="entry name" value="BIFUNCTIONAL AAC_APH"/>
    <property type="match status" value="1"/>
</dbReference>
<evidence type="ECO:0000313" key="3">
    <source>
        <dbReference type="Proteomes" id="UP000237846"/>
    </source>
</evidence>
<protein>
    <submittedName>
        <fullName evidence="2">Aminoglycoside phosphotransferase (APT) family kinase protein</fullName>
    </submittedName>
</protein>
<keyword evidence="2" id="KW-0808">Transferase</keyword>
<dbReference type="PANTHER" id="PTHR21310">
    <property type="entry name" value="AMINOGLYCOSIDE PHOSPHOTRANSFERASE-RELATED-RELATED"/>
    <property type="match status" value="1"/>
</dbReference>
<feature type="domain" description="Aminoglycoside phosphotransferase" evidence="1">
    <location>
        <begin position="34"/>
        <end position="266"/>
    </location>
</feature>
<comment type="caution">
    <text evidence="2">The sequence shown here is derived from an EMBL/GenBank/DDBJ whole genome shotgun (WGS) entry which is preliminary data.</text>
</comment>
<dbReference type="SUPFAM" id="SSF56112">
    <property type="entry name" value="Protein kinase-like (PK-like)"/>
    <property type="match status" value="1"/>
</dbReference>
<dbReference type="GO" id="GO:0016301">
    <property type="term" value="F:kinase activity"/>
    <property type="evidence" value="ECO:0007669"/>
    <property type="project" value="UniProtKB-KW"/>
</dbReference>
<dbReference type="InterPro" id="IPR051678">
    <property type="entry name" value="AGP_Transferase"/>
</dbReference>
<keyword evidence="2" id="KW-0418">Kinase</keyword>
<dbReference type="InterPro" id="IPR002575">
    <property type="entry name" value="Aminoglycoside_PTrfase"/>
</dbReference>
<organism evidence="2 3">
    <name type="scientific">Allonocardiopsis opalescens</name>
    <dbReference type="NCBI Taxonomy" id="1144618"/>
    <lineage>
        <taxon>Bacteria</taxon>
        <taxon>Bacillati</taxon>
        <taxon>Actinomycetota</taxon>
        <taxon>Actinomycetes</taxon>
        <taxon>Streptosporangiales</taxon>
        <taxon>Allonocardiopsis</taxon>
    </lineage>
</organism>
<sequence length="299" mass="31468">MDTPAADIDIDAPLVARLVAAQHPDLAGTPALAANGWDNALYRLGDELCVRLPRRRVAAGLLRNEQRWLPVLAERVRVPVPAPVRVGRPSEDYPWPWSITPWFAGRPAVEAPPAVRTAIAAELAEFTAELHGPAPAGAPHNPVRGMPLASRAEAVRGRLADPRLPHGAELRRIWDEAAAAPPWEGPPVWLHGDLHPGNILLTDDPGGGAPRLAAVIDFGDLTAGDPATDLAAAWLVFDAGGRAAFRARVDELCGTGAATWARARGWAIGMASAVALNSADAPHMAAMGAHALEQALLDG</sequence>
<dbReference type="Gene3D" id="3.90.1200.10">
    <property type="match status" value="1"/>
</dbReference>
<gene>
    <name evidence="2" type="ORF">CLV72_105420</name>
</gene>
<dbReference type="CDD" id="cd05155">
    <property type="entry name" value="APH_ChoK_like_1"/>
    <property type="match status" value="1"/>
</dbReference>
<evidence type="ECO:0000259" key="1">
    <source>
        <dbReference type="Pfam" id="PF01636"/>
    </source>
</evidence>
<evidence type="ECO:0000313" key="2">
    <source>
        <dbReference type="EMBL" id="PRX98067.1"/>
    </source>
</evidence>
<accession>A0A2T0Q2P3</accession>
<dbReference type="OrthoDB" id="9797603at2"/>
<dbReference type="Proteomes" id="UP000237846">
    <property type="component" value="Unassembled WGS sequence"/>
</dbReference>
<dbReference type="EMBL" id="PVZC01000005">
    <property type="protein sequence ID" value="PRX98067.1"/>
    <property type="molecule type" value="Genomic_DNA"/>
</dbReference>
<dbReference type="AlphaFoldDB" id="A0A2T0Q2P3"/>
<reference evidence="2 3" key="1">
    <citation type="submission" date="2018-03" db="EMBL/GenBank/DDBJ databases">
        <title>Genomic Encyclopedia of Archaeal and Bacterial Type Strains, Phase II (KMG-II): from individual species to whole genera.</title>
        <authorList>
            <person name="Goeker M."/>
        </authorList>
    </citation>
    <scope>NUCLEOTIDE SEQUENCE [LARGE SCALE GENOMIC DNA]</scope>
    <source>
        <strain evidence="2 3">DSM 45601</strain>
    </source>
</reference>
<name>A0A2T0Q2P3_9ACTN</name>
<dbReference type="Pfam" id="PF01636">
    <property type="entry name" value="APH"/>
    <property type="match status" value="1"/>
</dbReference>
<proteinExistence type="predicted"/>
<dbReference type="Gene3D" id="3.30.200.20">
    <property type="entry name" value="Phosphorylase Kinase, domain 1"/>
    <property type="match status" value="1"/>
</dbReference>